<comment type="caution">
    <text evidence="3">The sequence shown here is derived from an EMBL/GenBank/DDBJ whole genome shotgun (WGS) entry which is preliminary data.</text>
</comment>
<feature type="region of interest" description="Disordered" evidence="1">
    <location>
        <begin position="12"/>
        <end position="148"/>
    </location>
</feature>
<dbReference type="InterPro" id="IPR046797">
    <property type="entry name" value="PDDEXK_12"/>
</dbReference>
<dbReference type="AlphaFoldDB" id="A0A162NBF3"/>
<evidence type="ECO:0000256" key="1">
    <source>
        <dbReference type="SAM" id="MobiDB-lite"/>
    </source>
</evidence>
<name>A0A162NBF3_COLIC</name>
<feature type="compositionally biased region" description="Low complexity" evidence="1">
    <location>
        <begin position="101"/>
        <end position="119"/>
    </location>
</feature>
<evidence type="ECO:0000259" key="2">
    <source>
        <dbReference type="Pfam" id="PF20516"/>
    </source>
</evidence>
<sequence length="580" mass="64262">MLENCSILDWLSTLPPTPQGQPDLDRRRSRKRKRISNFLPPYHLPSPPFDQDTMNPREVGTAPDTPLRKSASRLSPNGNAAEVDVETPRGPRVDPLQVARQTAQSDASSIASSLSEQTSMSEQALSEQTSSTSKKRKRQSSPRKQSNLITIQNAMNHRSFEGEISPPPALGHLLDTIEILARGIGIVSPAKEASVRAEAEASTSRQFRWVRDETFASDPVIPTSTSPFPLNRDELGQTPSIQTVRRVWSSAFEGDRDNHEEGQWNRVVYGKLPDIALEDDSFECIGVQSWCARTTARILPQYMRSGKPAHHNEKVDFCVYVKEQSEELDAVIIASETESINHTDHSGLVRSPIGLSIETKITGHDWVNAVNQITVWLIAQWDSLDDFASGGQSVRPGFSPAAAAGLSFLPGIFDIFPNISSEYFEKTALEHLYDVDEIIEDILKATSYPKEARPKSLKRKHESSEKEDEVSKVRRLCDFANRPEEATQVYISTSLLSKLVSIGPSVKKTIAHNPQQAQPAKQPRLVGSHVTESQQEPVALVMDMVHKTLTAHKPSGGITAVDDAKLAEILRHVLDSQRAQ</sequence>
<evidence type="ECO:0000313" key="4">
    <source>
        <dbReference type="Proteomes" id="UP000076584"/>
    </source>
</evidence>
<feature type="domain" description="PD-(D/E)XK nuclease-like" evidence="2">
    <location>
        <begin position="231"/>
        <end position="412"/>
    </location>
</feature>
<evidence type="ECO:0000313" key="3">
    <source>
        <dbReference type="EMBL" id="KZL85757.1"/>
    </source>
</evidence>
<keyword evidence="4" id="KW-1185">Reference proteome</keyword>
<dbReference type="Pfam" id="PF20516">
    <property type="entry name" value="PDDEXK_12"/>
    <property type="match status" value="1"/>
</dbReference>
<organism evidence="3 4">
    <name type="scientific">Colletotrichum incanum</name>
    <name type="common">Soybean anthracnose fungus</name>
    <dbReference type="NCBI Taxonomy" id="1573173"/>
    <lineage>
        <taxon>Eukaryota</taxon>
        <taxon>Fungi</taxon>
        <taxon>Dikarya</taxon>
        <taxon>Ascomycota</taxon>
        <taxon>Pezizomycotina</taxon>
        <taxon>Sordariomycetes</taxon>
        <taxon>Hypocreomycetidae</taxon>
        <taxon>Glomerellales</taxon>
        <taxon>Glomerellaceae</taxon>
        <taxon>Colletotrichum</taxon>
        <taxon>Colletotrichum spaethianum species complex</taxon>
    </lineage>
</organism>
<dbReference type="Proteomes" id="UP000076584">
    <property type="component" value="Unassembled WGS sequence"/>
</dbReference>
<protein>
    <recommendedName>
        <fullName evidence="2">PD-(D/E)XK nuclease-like domain-containing protein</fullName>
    </recommendedName>
</protein>
<accession>A0A162NBF3</accession>
<feature type="region of interest" description="Disordered" evidence="1">
    <location>
        <begin position="512"/>
        <end position="533"/>
    </location>
</feature>
<proteinExistence type="predicted"/>
<reference evidence="3 4" key="1">
    <citation type="submission" date="2015-06" db="EMBL/GenBank/DDBJ databases">
        <title>Survival trade-offs in plant roots during colonization by closely related pathogenic and mutualistic fungi.</title>
        <authorList>
            <person name="Hacquard S."/>
            <person name="Kracher B."/>
            <person name="Hiruma K."/>
            <person name="Weinman A."/>
            <person name="Muench P."/>
            <person name="Garrido Oter R."/>
            <person name="Ver Loren van Themaat E."/>
            <person name="Dallerey J.-F."/>
            <person name="Damm U."/>
            <person name="Henrissat B."/>
            <person name="Lespinet O."/>
            <person name="Thon M."/>
            <person name="Kemen E."/>
            <person name="McHardy A.C."/>
            <person name="Schulze-Lefert P."/>
            <person name="O'Connell R.J."/>
        </authorList>
    </citation>
    <scope>NUCLEOTIDE SEQUENCE [LARGE SCALE GENOMIC DNA]</scope>
    <source>
        <strain evidence="3 4">MAFF 238704</strain>
    </source>
</reference>
<gene>
    <name evidence="3" type="ORF">CI238_10890</name>
</gene>
<dbReference type="EMBL" id="LFIW01000572">
    <property type="protein sequence ID" value="KZL85757.1"/>
    <property type="molecule type" value="Genomic_DNA"/>
</dbReference>
<dbReference type="STRING" id="1573173.A0A162NBF3"/>